<dbReference type="Gene3D" id="3.10.580.10">
    <property type="entry name" value="CBS-domain"/>
    <property type="match status" value="1"/>
</dbReference>
<feature type="domain" description="CBS" evidence="3">
    <location>
        <begin position="72"/>
        <end position="131"/>
    </location>
</feature>
<comment type="caution">
    <text evidence="4">The sequence shown here is derived from an EMBL/GenBank/DDBJ whole genome shotgun (WGS) entry which is preliminary data.</text>
</comment>
<evidence type="ECO:0000256" key="2">
    <source>
        <dbReference type="PROSITE-ProRule" id="PRU00703"/>
    </source>
</evidence>
<dbReference type="SMART" id="SM00116">
    <property type="entry name" value="CBS"/>
    <property type="match status" value="2"/>
</dbReference>
<dbReference type="RefSeq" id="WP_379927557.1">
    <property type="nucleotide sequence ID" value="NZ_JBHUMM010000001.1"/>
</dbReference>
<evidence type="ECO:0000313" key="4">
    <source>
        <dbReference type="EMBL" id="MFD2670220.1"/>
    </source>
</evidence>
<evidence type="ECO:0000259" key="3">
    <source>
        <dbReference type="PROSITE" id="PS51371"/>
    </source>
</evidence>
<keyword evidence="1 2" id="KW-0129">CBS domain</keyword>
<organism evidence="4 5">
    <name type="scientific">Marinicrinis sediminis</name>
    <dbReference type="NCBI Taxonomy" id="1652465"/>
    <lineage>
        <taxon>Bacteria</taxon>
        <taxon>Bacillati</taxon>
        <taxon>Bacillota</taxon>
        <taxon>Bacilli</taxon>
        <taxon>Bacillales</taxon>
        <taxon>Paenibacillaceae</taxon>
    </lineage>
</organism>
<evidence type="ECO:0000256" key="1">
    <source>
        <dbReference type="ARBA" id="ARBA00023122"/>
    </source>
</evidence>
<dbReference type="EMBL" id="JBHUMM010000001">
    <property type="protein sequence ID" value="MFD2670220.1"/>
    <property type="molecule type" value="Genomic_DNA"/>
</dbReference>
<dbReference type="InterPro" id="IPR051257">
    <property type="entry name" value="Diverse_CBS-Domain"/>
</dbReference>
<accession>A0ABW5R667</accession>
<dbReference type="PROSITE" id="PS51371">
    <property type="entry name" value="CBS"/>
    <property type="match status" value="2"/>
</dbReference>
<dbReference type="Proteomes" id="UP001597497">
    <property type="component" value="Unassembled WGS sequence"/>
</dbReference>
<dbReference type="Pfam" id="PF00571">
    <property type="entry name" value="CBS"/>
    <property type="match status" value="2"/>
</dbReference>
<dbReference type="PANTHER" id="PTHR43080:SF2">
    <property type="entry name" value="CBS DOMAIN-CONTAINING PROTEIN"/>
    <property type="match status" value="1"/>
</dbReference>
<dbReference type="CDD" id="cd04622">
    <property type="entry name" value="CBS_pair_HRP1_like"/>
    <property type="match status" value="1"/>
</dbReference>
<dbReference type="PANTHER" id="PTHR43080">
    <property type="entry name" value="CBS DOMAIN-CONTAINING PROTEIN CBSX3, MITOCHONDRIAL"/>
    <property type="match status" value="1"/>
</dbReference>
<gene>
    <name evidence="4" type="ORF">ACFSUC_01205</name>
</gene>
<keyword evidence="5" id="KW-1185">Reference proteome</keyword>
<protein>
    <submittedName>
        <fullName evidence="4">CBS domain-containing protein</fullName>
    </submittedName>
</protein>
<name>A0ABW5R667_9BACL</name>
<reference evidence="5" key="1">
    <citation type="journal article" date="2019" name="Int. J. Syst. Evol. Microbiol.">
        <title>The Global Catalogue of Microorganisms (GCM) 10K type strain sequencing project: providing services to taxonomists for standard genome sequencing and annotation.</title>
        <authorList>
            <consortium name="The Broad Institute Genomics Platform"/>
            <consortium name="The Broad Institute Genome Sequencing Center for Infectious Disease"/>
            <person name="Wu L."/>
            <person name="Ma J."/>
        </authorList>
    </citation>
    <scope>NUCLEOTIDE SEQUENCE [LARGE SCALE GENOMIC DNA]</scope>
    <source>
        <strain evidence="5">KCTC 33676</strain>
    </source>
</reference>
<proteinExistence type="predicted"/>
<sequence>MHTLRDIMSEDCVTVNLQDNVYEAAVKMKQHDIGFVPVVDGKRMLGVITDRDLVVRGYAEKRSGSCQVEEVMSTHITCASPDTTIDEAASMMAQQQIRRLPVCENNELCGVVAIGDLAIHSDSKDEAGDALSQISEHTHV</sequence>
<feature type="domain" description="CBS" evidence="3">
    <location>
        <begin position="8"/>
        <end position="63"/>
    </location>
</feature>
<dbReference type="InterPro" id="IPR046342">
    <property type="entry name" value="CBS_dom_sf"/>
</dbReference>
<dbReference type="InterPro" id="IPR000644">
    <property type="entry name" value="CBS_dom"/>
</dbReference>
<dbReference type="SUPFAM" id="SSF54631">
    <property type="entry name" value="CBS-domain pair"/>
    <property type="match status" value="1"/>
</dbReference>
<evidence type="ECO:0000313" key="5">
    <source>
        <dbReference type="Proteomes" id="UP001597497"/>
    </source>
</evidence>